<proteinExistence type="predicted"/>
<dbReference type="Proteomes" id="UP001251948">
    <property type="component" value="Unassembled WGS sequence"/>
</dbReference>
<reference evidence="2" key="1">
    <citation type="submission" date="2023-07" db="EMBL/GenBank/DDBJ databases">
        <title>Comparative genomics of clinical Stenotrophomonas maltophilia isolates reveals regions of diversity which correlate with colonization and persistence in vivo.</title>
        <authorList>
            <person name="Mcdaniel M.S."/>
            <person name="Swords W.E."/>
            <person name="Sumpter N.A."/>
            <person name="Lindgren N.R."/>
            <person name="Billiot C.E."/>
        </authorList>
    </citation>
    <scope>NUCLEOTIDE SEQUENCE</scope>
    <source>
        <strain evidence="2">Ism4</strain>
    </source>
</reference>
<accession>A0AAJ2JCK5</accession>
<gene>
    <name evidence="2" type="ORF">ROV92_07425</name>
</gene>
<evidence type="ECO:0000313" key="3">
    <source>
        <dbReference type="Proteomes" id="UP001251948"/>
    </source>
</evidence>
<protein>
    <submittedName>
        <fullName evidence="2">DUF4123 domain-containing protein</fullName>
    </submittedName>
</protein>
<dbReference type="EMBL" id="JAVSKO010000003">
    <property type="protein sequence ID" value="MDT3467825.1"/>
    <property type="molecule type" value="Genomic_DNA"/>
</dbReference>
<dbReference type="RefSeq" id="WP_312561350.1">
    <property type="nucleotide sequence ID" value="NZ_JAVSKO010000003.1"/>
</dbReference>
<sequence length="271" mass="30145">MADAPWIDPWRHSRLPWQTPDDQRVDAQPACALLDMAFAPEAWVQLRALAAEVVPLFTHRYTGKGLDRLSPCLVVLPDEARARERCWQALLDLSNGAPMLSVLRSTADPHALAEHLRRIWEGRSSTGQPWLLRWADGRAAARLLDALDDAQRTRVLGGLHDWHLPTRIGDWMCVTGKGGVPFDADGRPLTFTAAQEAALRSGSQADAITRFILQRPVLRPDGMLPSQVHRCAEHVLARLAHRGIDHLALAHRMTIKAVAARNARHGDDEMP</sequence>
<organism evidence="2 3">
    <name type="scientific">Stenotrophomonas maltophilia</name>
    <name type="common">Pseudomonas maltophilia</name>
    <name type="synonym">Xanthomonas maltophilia</name>
    <dbReference type="NCBI Taxonomy" id="40324"/>
    <lineage>
        <taxon>Bacteria</taxon>
        <taxon>Pseudomonadati</taxon>
        <taxon>Pseudomonadota</taxon>
        <taxon>Gammaproteobacteria</taxon>
        <taxon>Lysobacterales</taxon>
        <taxon>Lysobacteraceae</taxon>
        <taxon>Stenotrophomonas</taxon>
        <taxon>Stenotrophomonas maltophilia group</taxon>
    </lineage>
</organism>
<comment type="caution">
    <text evidence="2">The sequence shown here is derived from an EMBL/GenBank/DDBJ whole genome shotgun (WGS) entry which is preliminary data.</text>
</comment>
<evidence type="ECO:0000313" key="2">
    <source>
        <dbReference type="EMBL" id="MDT3467825.1"/>
    </source>
</evidence>
<dbReference type="AlphaFoldDB" id="A0AAJ2JCK5"/>
<evidence type="ECO:0000259" key="1">
    <source>
        <dbReference type="Pfam" id="PF13503"/>
    </source>
</evidence>
<feature type="domain" description="DUF4123" evidence="1">
    <location>
        <begin position="32"/>
        <end position="153"/>
    </location>
</feature>
<name>A0AAJ2JCK5_STEMA</name>
<dbReference type="Pfam" id="PF13503">
    <property type="entry name" value="DUF4123"/>
    <property type="match status" value="1"/>
</dbReference>
<dbReference type="InterPro" id="IPR025391">
    <property type="entry name" value="DUF4123"/>
</dbReference>